<protein>
    <submittedName>
        <fullName evidence="1">Uncharacterized protein</fullName>
    </submittedName>
</protein>
<evidence type="ECO:0000313" key="1">
    <source>
        <dbReference type="EMBL" id="KOF93371.1"/>
    </source>
</evidence>
<sequence length="513" mass="58368">MPTSSQALILLNVDSPNPLNQHIPEINQFQSSVRRNSNHTNQPLNSSAESSLYCHHRLSPSKSEYFGRTKCNSTCSADNTQPSKTSLYSSLEFLYQREPSTAIQKHDPTKASLRISNTSSLSGRNIFDPKLCCSRTDDKNLIYLMPKTAQLHYFTAGRYFSRLPRSFTENSFYAQRSYNQSQMNLTSDQNPVEVVKPVLEIRKSQQFHKPLQSLNALHNNMTVMSLNTDNYQQSSIDSLSSYEENTNSLIQRLRSLGFRPYGTWSSDNKDEKQTIAKDFTSNESIIPISCRDDAENNIISEKTYSLNGNKVGARCLQVKIATGLSVSEEEIKKQLMWYDENGIEQEKVEKLVADIKSKLRSKKTKPPTICMRKTLPESQPLTICFACDSDLQITHEDIKRELESQYPEVMLLSLRFDPVSVAVGNSHTKNRWVVCVSNNEDFQSLVKGGVTIAGSDRITVKPFDAVMLEEHNAYKLHQYVKEAKAMIAKSKDERTKQAKKLKNKRIKFKIKVT</sequence>
<dbReference type="Pfam" id="PF15876">
    <property type="entry name" value="DUF4732"/>
    <property type="match status" value="1"/>
</dbReference>
<proteinExistence type="predicted"/>
<reference evidence="1" key="1">
    <citation type="submission" date="2015-07" db="EMBL/GenBank/DDBJ databases">
        <title>MeaNS - Measles Nucleotide Surveillance Program.</title>
        <authorList>
            <person name="Tran T."/>
            <person name="Druce J."/>
        </authorList>
    </citation>
    <scope>NUCLEOTIDE SEQUENCE</scope>
    <source>
        <strain evidence="1">UCB-OBI-ISO-001</strain>
        <tissue evidence="1">Gonad</tissue>
    </source>
</reference>
<accession>A0A0L8HVZ8</accession>
<organism evidence="1">
    <name type="scientific">Octopus bimaculoides</name>
    <name type="common">California two-spotted octopus</name>
    <dbReference type="NCBI Taxonomy" id="37653"/>
    <lineage>
        <taxon>Eukaryota</taxon>
        <taxon>Metazoa</taxon>
        <taxon>Spiralia</taxon>
        <taxon>Lophotrochozoa</taxon>
        <taxon>Mollusca</taxon>
        <taxon>Cephalopoda</taxon>
        <taxon>Coleoidea</taxon>
        <taxon>Octopodiformes</taxon>
        <taxon>Octopoda</taxon>
        <taxon>Incirrata</taxon>
        <taxon>Octopodidae</taxon>
        <taxon>Octopus</taxon>
    </lineage>
</organism>
<dbReference type="PANTHER" id="PTHR37153:SF1">
    <property type="entry name" value="HYPOTHETICAL LOC292874"/>
    <property type="match status" value="1"/>
</dbReference>
<dbReference type="PANTHER" id="PTHR37153">
    <property type="entry name" value="CHROMOSOME 19 C19ORF81 HOMOLOG"/>
    <property type="match status" value="1"/>
</dbReference>
<dbReference type="AlphaFoldDB" id="A0A0L8HVZ8"/>
<dbReference type="EMBL" id="KQ417186">
    <property type="protein sequence ID" value="KOF93371.1"/>
    <property type="molecule type" value="Genomic_DNA"/>
</dbReference>
<gene>
    <name evidence="1" type="ORF">OCBIM_22004626mg</name>
</gene>
<name>A0A0L8HVZ8_OCTBM</name>
<dbReference type="OrthoDB" id="6076093at2759"/>
<dbReference type="InterPro" id="IPR031746">
    <property type="entry name" value="DUF4732"/>
</dbReference>